<proteinExistence type="predicted"/>
<name>A0A0P0GRQ1_9BACE</name>
<organism evidence="3 4">
    <name type="scientific">Bacteroides cellulosilyticus</name>
    <dbReference type="NCBI Taxonomy" id="246787"/>
    <lineage>
        <taxon>Bacteria</taxon>
        <taxon>Pseudomonadati</taxon>
        <taxon>Bacteroidota</taxon>
        <taxon>Bacteroidia</taxon>
        <taxon>Bacteroidales</taxon>
        <taxon>Bacteroidaceae</taxon>
        <taxon>Bacteroides</taxon>
    </lineage>
</organism>
<accession>A0A0P0GRQ1</accession>
<dbReference type="Proteomes" id="UP000061809">
    <property type="component" value="Chromosome"/>
</dbReference>
<dbReference type="KEGG" id="bcel:BcellWH2_02730"/>
<dbReference type="AlphaFoldDB" id="A0A0P0GRQ1"/>
<dbReference type="RefSeq" id="WP_029426288.1">
    <property type="nucleotide sequence ID" value="NZ_CP012801.1"/>
</dbReference>
<dbReference type="PATRIC" id="fig|246787.4.peg.2812"/>
<dbReference type="InterPro" id="IPR037181">
    <property type="entry name" value="SUFU_N"/>
</dbReference>
<dbReference type="InterPro" id="IPR020941">
    <property type="entry name" value="SUFU-like_domain"/>
</dbReference>
<evidence type="ECO:0000313" key="3">
    <source>
        <dbReference type="EMBL" id="ALJ59969.1"/>
    </source>
</evidence>
<evidence type="ECO:0000256" key="1">
    <source>
        <dbReference type="PROSITE-ProRule" id="PRU00339"/>
    </source>
</evidence>
<dbReference type="EMBL" id="CP012801">
    <property type="protein sequence ID" value="ALJ59969.1"/>
    <property type="molecule type" value="Genomic_DNA"/>
</dbReference>
<dbReference type="Pfam" id="PF00515">
    <property type="entry name" value="TPR_1"/>
    <property type="match status" value="1"/>
</dbReference>
<dbReference type="PROSITE" id="PS50293">
    <property type="entry name" value="TPR_REGION"/>
    <property type="match status" value="1"/>
</dbReference>
<dbReference type="Pfam" id="PF05076">
    <property type="entry name" value="SUFU"/>
    <property type="match status" value="1"/>
</dbReference>
<protein>
    <submittedName>
        <fullName evidence="3">Suppressor of fused protein (SUFU)</fullName>
    </submittedName>
</protein>
<feature type="repeat" description="TPR" evidence="1">
    <location>
        <begin position="476"/>
        <end position="509"/>
    </location>
</feature>
<evidence type="ECO:0000313" key="4">
    <source>
        <dbReference type="Proteomes" id="UP000061809"/>
    </source>
</evidence>
<reference evidence="3 4" key="1">
    <citation type="journal article" date="2015" name="Science">
        <title>Genetic determinants of in vivo fitness and diet responsiveness in multiple human gut Bacteroides.</title>
        <authorList>
            <person name="Wu M."/>
            <person name="McNulty N.P."/>
            <person name="Rodionov D.A."/>
            <person name="Khoroshkin M.S."/>
            <person name="Griffin N.W."/>
            <person name="Cheng J."/>
            <person name="Latreille P."/>
            <person name="Kerstetter R.A."/>
            <person name="Terrapon N."/>
            <person name="Henrissat B."/>
            <person name="Osterman A.L."/>
            <person name="Gordon J.I."/>
        </authorList>
    </citation>
    <scope>NUCLEOTIDE SEQUENCE [LARGE SCALE GENOMIC DNA]</scope>
    <source>
        <strain evidence="3 4">WH2</strain>
    </source>
</reference>
<dbReference type="SMART" id="SM00028">
    <property type="entry name" value="TPR"/>
    <property type="match status" value="2"/>
</dbReference>
<dbReference type="InterPro" id="IPR011990">
    <property type="entry name" value="TPR-like_helical_dom_sf"/>
</dbReference>
<dbReference type="Gene3D" id="1.25.40.10">
    <property type="entry name" value="Tetratricopeptide repeat domain"/>
    <property type="match status" value="1"/>
</dbReference>
<dbReference type="PROSITE" id="PS50005">
    <property type="entry name" value="TPR"/>
    <property type="match status" value="1"/>
</dbReference>
<evidence type="ECO:0000259" key="2">
    <source>
        <dbReference type="Pfam" id="PF05076"/>
    </source>
</evidence>
<keyword evidence="1" id="KW-0802">TPR repeat</keyword>
<sequence>MSIGFRLTTKCKSISSFQKLLDVVAARHEASVSHTEDYSELSVCRLGNIFFNYEQEEDDIAVIGDCQTNLLGAGFHKAAIDIVDELVELRDFSTEVEDDTEYYEHRDFERMRSEHFYRWLNAIVELCRERMKENCSMSAICWDCNKYMPRGIEGTVVSPFGRICPEHLVERIKDEGIERLASEFFMWNNEERDALFYRNTALSALWEDCYFMPSARSEEDMEINSFIIENLEKAAAMDTSLAFPKEDYLLLCRLAEKESVDVSALPDFISEFPIGYRKDKVTYTLGNLKFDLPGNYLYFEEDDSRGYYDGEDENWHVVRMLAYSMPDDEADYLEDDENVLIEEKFFENGKCRLYDLGGEEDSDEYVCQCQIITEHQFTLFTLSCEGKDEAMGFSADFIDHLTATKTNKHDKLLQQIEQWNADDEEQKIIDAILKVPEEERTAELTGLLARSYNNQGNYNEAIEQLLSVKEECKEDALWFYRLGYAYYYLNQLDKAQKAFERSLELDPSDEDAKEYIENCKNGVLPHNPEMYEEEELDALEAHIDKFFGHSDHVFHEIASPDIHVDIFIVEPTAERNYYTLVTSGMGAHRMNVPKELAEYKLERAEIVVYLPADWNISDHEEKNYWPLRWLKILARLPLEEDSWLGWGHSVPNGKPFAENTQLSSVLLINPENVEEGAAVCQLPNGEEVNFYQMIPLYEEEVNFKIQNGAETLLGKMGEISAVVDIHRLNVCEGFGRPKE</sequence>
<dbReference type="SUPFAM" id="SSF48452">
    <property type="entry name" value="TPR-like"/>
    <property type="match status" value="1"/>
</dbReference>
<dbReference type="SUPFAM" id="SSF103359">
    <property type="entry name" value="Suppressor of Fused, N-terminal domain"/>
    <property type="match status" value="1"/>
</dbReference>
<gene>
    <name evidence="3" type="ORF">BcellWH2_02730</name>
</gene>
<feature type="domain" description="Suppressor of fused-like" evidence="2">
    <location>
        <begin position="562"/>
        <end position="727"/>
    </location>
</feature>
<dbReference type="InterPro" id="IPR019734">
    <property type="entry name" value="TPR_rpt"/>
</dbReference>